<organism evidence="3 4">
    <name type="scientific">Humitalea rosea</name>
    <dbReference type="NCBI Taxonomy" id="990373"/>
    <lineage>
        <taxon>Bacteria</taxon>
        <taxon>Pseudomonadati</taxon>
        <taxon>Pseudomonadota</taxon>
        <taxon>Alphaproteobacteria</taxon>
        <taxon>Acetobacterales</taxon>
        <taxon>Roseomonadaceae</taxon>
        <taxon>Humitalea</taxon>
    </lineage>
</organism>
<dbReference type="PROSITE" id="PS51186">
    <property type="entry name" value="GNAT"/>
    <property type="match status" value="1"/>
</dbReference>
<protein>
    <submittedName>
        <fullName evidence="3">MarR family transcriptional regulator with acetyltransferase activity</fullName>
    </submittedName>
</protein>
<evidence type="ECO:0000256" key="1">
    <source>
        <dbReference type="ARBA" id="ARBA00022679"/>
    </source>
</evidence>
<keyword evidence="4" id="KW-1185">Reference proteome</keyword>
<dbReference type="SMART" id="SM00347">
    <property type="entry name" value="HTH_MARR"/>
    <property type="match status" value="1"/>
</dbReference>
<sequence length="304" mass="31867">MNDTIETLRDFTRSWARLSGLFVRHPYGAGLGLAEARLLYDIGHPDAGQPPPSAAELARMLAMDTGQVSRLLRGLEQRGLVERGPAAGRRTPLRVTAGGQAALAALEAASRQGAAALLAGLPPAAQEDLAAALGRARALLAPDPAATVLRPPRAGEYGWIIGRHGALYGREQGWDALAFEAHVAQILADFGAAPDQRRQALWIAALGGAPAGSVAVVDAGGGTARLRLLILDPVARGRGLGRALLAEAMGFARAQGYARMTLSTYASLLAARRLYAAEGFGLSQSTPVRHWGQALVAEDWDRAL</sequence>
<accession>A0A2W7IFE5</accession>
<name>A0A2W7IFE5_9PROT</name>
<dbReference type="Pfam" id="PF12802">
    <property type="entry name" value="MarR_2"/>
    <property type="match status" value="1"/>
</dbReference>
<dbReference type="SUPFAM" id="SSF55729">
    <property type="entry name" value="Acyl-CoA N-acyltransferases (Nat)"/>
    <property type="match status" value="1"/>
</dbReference>
<dbReference type="InterPro" id="IPR036390">
    <property type="entry name" value="WH_DNA-bd_sf"/>
</dbReference>
<dbReference type="EMBL" id="QKYU01000011">
    <property type="protein sequence ID" value="PZW45628.1"/>
    <property type="molecule type" value="Genomic_DNA"/>
</dbReference>
<dbReference type="Pfam" id="PF00583">
    <property type="entry name" value="Acetyltransf_1"/>
    <property type="match status" value="1"/>
</dbReference>
<dbReference type="Gene3D" id="3.40.630.30">
    <property type="match status" value="1"/>
</dbReference>
<reference evidence="3 4" key="1">
    <citation type="submission" date="2018-06" db="EMBL/GenBank/DDBJ databases">
        <title>Genomic Encyclopedia of Archaeal and Bacterial Type Strains, Phase II (KMG-II): from individual species to whole genera.</title>
        <authorList>
            <person name="Goeker M."/>
        </authorList>
    </citation>
    <scope>NUCLEOTIDE SEQUENCE [LARGE SCALE GENOMIC DNA]</scope>
    <source>
        <strain evidence="3 4">DSM 24525</strain>
    </source>
</reference>
<evidence type="ECO:0000313" key="4">
    <source>
        <dbReference type="Proteomes" id="UP000249688"/>
    </source>
</evidence>
<feature type="domain" description="N-acetyltransferase" evidence="2">
    <location>
        <begin position="147"/>
        <end position="302"/>
    </location>
</feature>
<dbReference type="InterPro" id="IPR000182">
    <property type="entry name" value="GNAT_dom"/>
</dbReference>
<dbReference type="InterPro" id="IPR050769">
    <property type="entry name" value="NAT_camello-type"/>
</dbReference>
<dbReference type="InterPro" id="IPR016181">
    <property type="entry name" value="Acyl_CoA_acyltransferase"/>
</dbReference>
<dbReference type="CDD" id="cd04301">
    <property type="entry name" value="NAT_SF"/>
    <property type="match status" value="1"/>
</dbReference>
<dbReference type="PANTHER" id="PTHR13947">
    <property type="entry name" value="GNAT FAMILY N-ACETYLTRANSFERASE"/>
    <property type="match status" value="1"/>
</dbReference>
<evidence type="ECO:0000259" key="2">
    <source>
        <dbReference type="PROSITE" id="PS51186"/>
    </source>
</evidence>
<dbReference type="PANTHER" id="PTHR13947:SF37">
    <property type="entry name" value="LD18367P"/>
    <property type="match status" value="1"/>
</dbReference>
<dbReference type="InterPro" id="IPR036388">
    <property type="entry name" value="WH-like_DNA-bd_sf"/>
</dbReference>
<dbReference type="InterPro" id="IPR000835">
    <property type="entry name" value="HTH_MarR-typ"/>
</dbReference>
<comment type="caution">
    <text evidence="3">The sequence shown here is derived from an EMBL/GenBank/DDBJ whole genome shotgun (WGS) entry which is preliminary data.</text>
</comment>
<dbReference type="AlphaFoldDB" id="A0A2W7IFE5"/>
<dbReference type="OrthoDB" id="273614at2"/>
<evidence type="ECO:0000313" key="3">
    <source>
        <dbReference type="EMBL" id="PZW45628.1"/>
    </source>
</evidence>
<dbReference type="RefSeq" id="WP_158537206.1">
    <property type="nucleotide sequence ID" value="NZ_QKYU01000011.1"/>
</dbReference>
<dbReference type="Gene3D" id="1.10.10.10">
    <property type="entry name" value="Winged helix-like DNA-binding domain superfamily/Winged helix DNA-binding domain"/>
    <property type="match status" value="1"/>
</dbReference>
<gene>
    <name evidence="3" type="ORF">C8P66_11143</name>
</gene>
<keyword evidence="1 3" id="KW-0808">Transferase</keyword>
<proteinExistence type="predicted"/>
<dbReference type="Proteomes" id="UP000249688">
    <property type="component" value="Unassembled WGS sequence"/>
</dbReference>
<dbReference type="GO" id="GO:0003700">
    <property type="term" value="F:DNA-binding transcription factor activity"/>
    <property type="evidence" value="ECO:0007669"/>
    <property type="project" value="InterPro"/>
</dbReference>
<dbReference type="SUPFAM" id="SSF46785">
    <property type="entry name" value="Winged helix' DNA-binding domain"/>
    <property type="match status" value="1"/>
</dbReference>
<dbReference type="GO" id="GO:0008080">
    <property type="term" value="F:N-acetyltransferase activity"/>
    <property type="evidence" value="ECO:0007669"/>
    <property type="project" value="InterPro"/>
</dbReference>